<proteinExistence type="predicted"/>
<comment type="caution">
    <text evidence="1">The sequence shown here is derived from an EMBL/GenBank/DDBJ whole genome shotgun (WGS) entry which is preliminary data.</text>
</comment>
<reference evidence="2" key="1">
    <citation type="submission" date="2017-02" db="EMBL/GenBank/DDBJ databases">
        <authorList>
            <person name="Furmanczyk E.M."/>
        </authorList>
    </citation>
    <scope>NUCLEOTIDE SEQUENCE [LARGE SCALE GENOMIC DNA]</scope>
    <source>
        <strain evidence="2">AP3_22</strain>
    </source>
</reference>
<dbReference type="EMBL" id="MUJK01000011">
    <property type="protein sequence ID" value="POF39609.1"/>
    <property type="molecule type" value="Genomic_DNA"/>
</dbReference>
<evidence type="ECO:0000313" key="2">
    <source>
        <dbReference type="Proteomes" id="UP000237440"/>
    </source>
</evidence>
<accession>A0A2S3VIY0</accession>
<protein>
    <submittedName>
        <fullName evidence="1">Uncharacterized protein</fullName>
    </submittedName>
</protein>
<name>A0A2S3VIY0_9PSED</name>
<dbReference type="AlphaFoldDB" id="A0A2S3VIY0"/>
<gene>
    <name evidence="1" type="ORF">B0D71_25080</name>
</gene>
<dbReference type="RefSeq" id="WP_103397183.1">
    <property type="nucleotide sequence ID" value="NZ_MUJK01000011.1"/>
</dbReference>
<dbReference type="OrthoDB" id="7025630at2"/>
<organism evidence="1 2">
    <name type="scientific">Pseudomonas laurylsulfativorans</name>
    <dbReference type="NCBI Taxonomy" id="1943631"/>
    <lineage>
        <taxon>Bacteria</taxon>
        <taxon>Pseudomonadati</taxon>
        <taxon>Pseudomonadota</taxon>
        <taxon>Gammaproteobacteria</taxon>
        <taxon>Pseudomonadales</taxon>
        <taxon>Pseudomonadaceae</taxon>
        <taxon>Pseudomonas</taxon>
    </lineage>
</organism>
<dbReference type="Proteomes" id="UP000237440">
    <property type="component" value="Unassembled WGS sequence"/>
</dbReference>
<keyword evidence="2" id="KW-1185">Reference proteome</keyword>
<evidence type="ECO:0000313" key="1">
    <source>
        <dbReference type="EMBL" id="POF39609.1"/>
    </source>
</evidence>
<sequence>MNNGCSVFTVAAAIVFVPVDYEESAADDLKNSILFAQLVANKRFLKKPKAYWFVDYAGVLDDFWVRSVKYRQDITLEKNSSTTPIQWASQLMAHGSDDEVLPLAAFSEWVARLPATSPEVNLLRSQVQEVNVGEERLASATAKTTHLLVILAQKPASMICLCLEFKTRQTVEGNPWTQHFQADLMDGHVSARYFRARLSETLYALYRDAIAAKIKERVSGNVLSFAEVVDLSTVLPREERGS</sequence>